<evidence type="ECO:0000313" key="4">
    <source>
        <dbReference type="Proteomes" id="UP000726777"/>
    </source>
</evidence>
<feature type="domain" description="Straight fiber protein PB4 spike" evidence="1">
    <location>
        <begin position="1355"/>
        <end position="1424"/>
    </location>
</feature>
<evidence type="ECO:0000259" key="2">
    <source>
        <dbReference type="Pfam" id="PF24489"/>
    </source>
</evidence>
<dbReference type="Proteomes" id="UP000726777">
    <property type="component" value="Unassembled WGS sequence"/>
</dbReference>
<protein>
    <recommendedName>
        <fullName evidence="5">DUF1983 domain-containing protein</fullName>
    </recommendedName>
</protein>
<gene>
    <name evidence="3" type="ORF">IB292_03685</name>
</gene>
<reference evidence="3" key="1">
    <citation type="submission" date="2020-09" db="EMBL/GenBank/DDBJ databases">
        <title>Genome sequence of Vibrio parahaemolyticus isolates.</title>
        <authorList>
            <person name="Hammerl J.A."/>
            <person name="Strauch E."/>
        </authorList>
    </citation>
    <scope>NUCLEOTIDE SEQUENCE</scope>
    <source>
        <strain evidence="3">17-VB00146</strain>
    </source>
</reference>
<dbReference type="RefSeq" id="WP_228085792.1">
    <property type="nucleotide sequence ID" value="NZ_JACVHL010000003.1"/>
</dbReference>
<dbReference type="Pfam" id="PF24168">
    <property type="entry name" value="PB4_spike"/>
    <property type="match status" value="1"/>
</dbReference>
<feature type="domain" description="Tip attachment protein J second Ig-like" evidence="2">
    <location>
        <begin position="559"/>
        <end position="659"/>
    </location>
</feature>
<sequence>MGVEVVAALVIAAVSAAASVYVSVEAKKQAKKAAEQARKSASRDAQKYMFKSAVAAKQIVLGHPVLSGPMIFAAEEGTPNDAGEGEWVHIIVHIAGHVCDDVTHAWLDDVQLNRFEASTSGADIEFRHENGLGFVYIYLGEQTQAPPTLAHLPDWNANMIGREQCFAHVKLQSNPSKWAGGIPNPKFAVRGLKVFDPRTNQTAWTDNPALLVRWYRNALKQGVAMDDTYITSANICDEIVATPEGGQEKRYRCNYAFMADQAPRTILSTIRATCDGISLRVAGRHAFQVGAYYGPGITTLTEDDIVGDITTMPDVRRRDRINTISAKYTDPLSNWNEVDMPRVVHEGYLAQDGYEVVDDLDLRAVPSPYQAQRLALIQILTTRDAMSIEFTSNLRGTRLLPGSVFKLNLPENEWDGVEFIVSKWKYSTNGLVTLVAKQTKPSHYAFNGDTAKVPSRPGVPSLVSRDVPPVTNLSYSTLADSNTLQAVITWQHKSLGISTFELSFYKDGEFLRKELTVDKQYRLQDGFEVGQYQVQVVAISYERRSPVSSLVFNASAPQTPIGIDVKAENWALGLTPVSAGLVNFDTMYDFALGFEQGATDEQVEQYIVGRAKVITVSNLRANTTYQIAVREVSRWGKSGWYRSSAQTTFNSDDVLELIDGKVTQEMLDGNLNDFLTQVDERSKETQESVADLDISLGRIQDLNSTLSLSVLGLTSSVAAMEDEYQRRFLNGEALIGAVVQVDPETGKIVNLAFNYTEQKFTQAGLLIDGVEASVKIQAQEIQRVEQETGDRITEAEAQILVNADQIALKASYTEVNEIVAGALDAITPARSWQFNTTNEGWTGATWVAGGYVTGTAFSIAGLDINADENPAFRIRVQSSSAGTLSWNGGAQNVALKQPAYPSQFEVIILTLTAADGWTGIVQSLEINFDATIDFIEVGKPSAAEQALEDLTARTTHIEQVLDPANARWGIYITQEYWDGNALKLSDVQQEIDAYDARWGVSATIQELSANGTIDKANSAQTWVDAANANITDVVTSYVSQPGGINDQLEDADSRLNSAQQEIDALEGSITQTITSLSDVQGALGLDEDAGFNDIMGAYKDFLAKQEFQEQKISFAYAEQKISANSTAIASQAQRTLELAAFQNEQQATLTQVQRAIATQEQALADSVEQLTAKIETDDAEVLASANEYTRAAVGYCVDAQGNVTSETDAVLCVQAGHNWIQGPLAEYIRNLSIQNAAGETATISDMMQAFENEEGKLIVRGGMTVNNQGKISGFVNTNDGTSSQTDFIADFFRIGIMNGENFESVFGLDSVSKKLVLKGRLILDDGSLISNKDELKGKDGTIWGTLKLRGGIFPSDALATADFTARYGRAPILDDMLTYVSNDGSVSSTKSYNGSAWAAPALRLSGDLITPGTIFGDRFVAGSELKAPVIKGGEAYFGEEVGAPFDGYHTKISPDGLIQTDRIQATGGDFDNVIIGENCEILGRLSVSQLDGDVIKPYKFNVPEVNSGSGLVRVLYSINIAATTWDREVVWGGVYLTSFGCWIDYLVDGVVIYTASIGGLSAQVSPPWTHTLPAGKSYVVSMRIRNLETNRWDVWQSSGLVLTYKS</sequence>
<comment type="caution">
    <text evidence="3">The sequence shown here is derived from an EMBL/GenBank/DDBJ whole genome shotgun (WGS) entry which is preliminary data.</text>
</comment>
<dbReference type="InterPro" id="IPR057549">
    <property type="entry name" value="PB4_spike"/>
</dbReference>
<evidence type="ECO:0000259" key="1">
    <source>
        <dbReference type="Pfam" id="PF24168"/>
    </source>
</evidence>
<evidence type="ECO:0000313" key="3">
    <source>
        <dbReference type="EMBL" id="MCC3804134.1"/>
    </source>
</evidence>
<organism evidence="3 4">
    <name type="scientific">Vibrio parahaemolyticus</name>
    <dbReference type="NCBI Taxonomy" id="670"/>
    <lineage>
        <taxon>Bacteria</taxon>
        <taxon>Pseudomonadati</taxon>
        <taxon>Pseudomonadota</taxon>
        <taxon>Gammaproteobacteria</taxon>
        <taxon>Vibrionales</taxon>
        <taxon>Vibrionaceae</taxon>
        <taxon>Vibrio</taxon>
    </lineage>
</organism>
<dbReference type="InterPro" id="IPR057587">
    <property type="entry name" value="GpJ_Ig_second"/>
</dbReference>
<dbReference type="Pfam" id="PF24489">
    <property type="entry name" value="Ig_J_second"/>
    <property type="match status" value="1"/>
</dbReference>
<dbReference type="EMBL" id="JACVHL010000003">
    <property type="protein sequence ID" value="MCC3804134.1"/>
    <property type="molecule type" value="Genomic_DNA"/>
</dbReference>
<proteinExistence type="predicted"/>
<accession>A0A9Q3YGK9</accession>
<evidence type="ECO:0008006" key="5">
    <source>
        <dbReference type="Google" id="ProtNLM"/>
    </source>
</evidence>
<name>A0A9Q3YGK9_VIBPH</name>